<reference evidence="2 3" key="1">
    <citation type="journal article" date="2011" name="BMC Genomics">
        <title>Genome-wide analysis of the role of GlnR in Streptomyces venezuelae provides new insights into global nitrogen regulation in actinomycetes.</title>
        <authorList>
            <person name="Pullan S.T."/>
            <person name="Bibb M.J."/>
            <person name="Merrick M."/>
        </authorList>
    </citation>
    <scope>NUCLEOTIDE SEQUENCE [LARGE SCALE GENOMIC DNA]</scope>
    <source>
        <strain evidence="3">ATCC 10712 / CBS 650.69 / DSM 40230 / JCM 4526 / NBRC 13096 / PD 04745</strain>
    </source>
</reference>
<proteinExistence type="predicted"/>
<gene>
    <name evidence="2" type="ordered locus">SVEN_6547</name>
</gene>
<evidence type="ECO:0000313" key="3">
    <source>
        <dbReference type="Proteomes" id="UP000006854"/>
    </source>
</evidence>
<dbReference type="AlphaFoldDB" id="F2RGB3"/>
<organism evidence="2 3">
    <name type="scientific">Streptomyces venezuelae (strain ATCC 10712 / CBS 650.69 / DSM 40230 / JCM 4526 / NBRC 13096 / PD 04745)</name>
    <dbReference type="NCBI Taxonomy" id="953739"/>
    <lineage>
        <taxon>Bacteria</taxon>
        <taxon>Bacillati</taxon>
        <taxon>Actinomycetota</taxon>
        <taxon>Actinomycetes</taxon>
        <taxon>Kitasatosporales</taxon>
        <taxon>Streptomycetaceae</taxon>
        <taxon>Streptomyces</taxon>
    </lineage>
</organism>
<dbReference type="HOGENOM" id="CLU_2541293_0_0_11"/>
<feature type="compositionally biased region" description="Basic residues" evidence="1">
    <location>
        <begin position="74"/>
        <end position="83"/>
    </location>
</feature>
<dbReference type="EMBL" id="FR845719">
    <property type="protein sequence ID" value="CCA59833.1"/>
    <property type="molecule type" value="Genomic_DNA"/>
</dbReference>
<dbReference type="Proteomes" id="UP000006854">
    <property type="component" value="Chromosome"/>
</dbReference>
<protein>
    <submittedName>
        <fullName evidence="2">Uncharacterized protein</fullName>
    </submittedName>
</protein>
<evidence type="ECO:0000313" key="2">
    <source>
        <dbReference type="EMBL" id="CCA59833.1"/>
    </source>
</evidence>
<evidence type="ECO:0000256" key="1">
    <source>
        <dbReference type="SAM" id="MobiDB-lite"/>
    </source>
</evidence>
<keyword evidence="3" id="KW-1185">Reference proteome</keyword>
<dbReference type="KEGG" id="sve:SVEN_6547"/>
<feature type="region of interest" description="Disordered" evidence="1">
    <location>
        <begin position="62"/>
        <end position="83"/>
    </location>
</feature>
<accession>F2RGB3</accession>
<dbReference type="STRING" id="953739.SVEN_6547"/>
<name>F2RGB3_STRVP</name>
<sequence>MKHSSPSCFVAQRRMSLRLRKIAGHGSPTTTQRYRHPDAGQKSAAGAAFAAQPVTAVTAVWPQRPPWSPAGPQKRSRGRFRLL</sequence>